<dbReference type="AlphaFoldDB" id="A0A396J2P1"/>
<evidence type="ECO:0000313" key="2">
    <source>
        <dbReference type="Proteomes" id="UP000265566"/>
    </source>
</evidence>
<accession>A0A396J2P1</accession>
<comment type="caution">
    <text evidence="1">The sequence shown here is derived from an EMBL/GenBank/DDBJ whole genome shotgun (WGS) entry which is preliminary data.</text>
</comment>
<organism evidence="1 2">
    <name type="scientific">Medicago truncatula</name>
    <name type="common">Barrel medic</name>
    <name type="synonym">Medicago tribuloides</name>
    <dbReference type="NCBI Taxonomy" id="3880"/>
    <lineage>
        <taxon>Eukaryota</taxon>
        <taxon>Viridiplantae</taxon>
        <taxon>Streptophyta</taxon>
        <taxon>Embryophyta</taxon>
        <taxon>Tracheophyta</taxon>
        <taxon>Spermatophyta</taxon>
        <taxon>Magnoliopsida</taxon>
        <taxon>eudicotyledons</taxon>
        <taxon>Gunneridae</taxon>
        <taxon>Pentapetalae</taxon>
        <taxon>rosids</taxon>
        <taxon>fabids</taxon>
        <taxon>Fabales</taxon>
        <taxon>Fabaceae</taxon>
        <taxon>Papilionoideae</taxon>
        <taxon>50 kb inversion clade</taxon>
        <taxon>NPAAA clade</taxon>
        <taxon>Hologalegina</taxon>
        <taxon>IRL clade</taxon>
        <taxon>Trifolieae</taxon>
        <taxon>Medicago</taxon>
    </lineage>
</organism>
<name>A0A396J2P1_MEDTR</name>
<gene>
    <name evidence="1" type="ORF">MtrunA17_Chr3g0141161</name>
</gene>
<reference evidence="2" key="1">
    <citation type="journal article" date="2018" name="Nat. Plants">
        <title>Whole-genome landscape of Medicago truncatula symbiotic genes.</title>
        <authorList>
            <person name="Pecrix Y."/>
            <person name="Staton S.E."/>
            <person name="Sallet E."/>
            <person name="Lelandais-Briere C."/>
            <person name="Moreau S."/>
            <person name="Carrere S."/>
            <person name="Blein T."/>
            <person name="Jardinaud M.F."/>
            <person name="Latrasse D."/>
            <person name="Zouine M."/>
            <person name="Zahm M."/>
            <person name="Kreplak J."/>
            <person name="Mayjonade B."/>
            <person name="Satge C."/>
            <person name="Perez M."/>
            <person name="Cauet S."/>
            <person name="Marande W."/>
            <person name="Chantry-Darmon C."/>
            <person name="Lopez-Roques C."/>
            <person name="Bouchez O."/>
            <person name="Berard A."/>
            <person name="Debelle F."/>
            <person name="Munos S."/>
            <person name="Bendahmane A."/>
            <person name="Berges H."/>
            <person name="Niebel A."/>
            <person name="Buitink J."/>
            <person name="Frugier F."/>
            <person name="Benhamed M."/>
            <person name="Crespi M."/>
            <person name="Gouzy J."/>
            <person name="Gamas P."/>
        </authorList>
    </citation>
    <scope>NUCLEOTIDE SEQUENCE [LARGE SCALE GENOMIC DNA]</scope>
    <source>
        <strain evidence="2">cv. Jemalong A17</strain>
    </source>
</reference>
<dbReference type="EMBL" id="PSQE01000003">
    <property type="protein sequence ID" value="RHN70964.1"/>
    <property type="molecule type" value="Genomic_DNA"/>
</dbReference>
<dbReference type="Proteomes" id="UP000265566">
    <property type="component" value="Chromosome 3"/>
</dbReference>
<sequence>MLDSHKQFRCNKSAFIFNWGYWKGEYNSKAWNSRAVLVIQH</sequence>
<evidence type="ECO:0000313" key="1">
    <source>
        <dbReference type="EMBL" id="RHN70964.1"/>
    </source>
</evidence>
<proteinExistence type="predicted"/>
<dbReference type="Gramene" id="rna19601">
    <property type="protein sequence ID" value="RHN70964.1"/>
    <property type="gene ID" value="gene19601"/>
</dbReference>
<protein>
    <submittedName>
        <fullName evidence="1">Uncharacterized protein</fullName>
    </submittedName>
</protein>